<comment type="caution">
    <text evidence="10">The sequence shown here is derived from an EMBL/GenBank/DDBJ whole genome shotgun (WGS) entry which is preliminary data.</text>
</comment>
<evidence type="ECO:0000256" key="3">
    <source>
        <dbReference type="ARBA" id="ARBA00014615"/>
    </source>
</evidence>
<proteinExistence type="inferred from homology"/>
<evidence type="ECO:0000313" key="10">
    <source>
        <dbReference type="EMBL" id="KAH6590995.1"/>
    </source>
</evidence>
<evidence type="ECO:0000256" key="2">
    <source>
        <dbReference type="ARBA" id="ARBA00009915"/>
    </source>
</evidence>
<feature type="compositionally biased region" description="Polar residues" evidence="9">
    <location>
        <begin position="1"/>
        <end position="18"/>
    </location>
</feature>
<sequence>MTTETSNKQDPASTSSLGASVPADSNAKSSWWNVTSMVGGAPITPPTDAIAASTPSLYAPATPMTAVGLEKAMLNTQHEQTQQTGLDAENSQVAKEHNRCEKWKSKVLQSNSLVKFMAQELQKSGCPFKPEHFKCLPCDVTRAGGFAPAYGIVLCQNQFVDKTHMADVMVHELVHAYDYCTVKIDSDKKEHFACTEIRAAALSGECRMTQEFLRGNFGFAKHFQECVRRRAIMSLKQSPIWQGDQVAEDAVRSVWSKCFNDLAPFDEIY</sequence>
<protein>
    <recommendedName>
        <fullName evidence="3 8">Mitochondrial inner membrane protease ATP23</fullName>
        <ecNumber evidence="8">3.4.24.-</ecNumber>
    </recommendedName>
</protein>
<evidence type="ECO:0000256" key="7">
    <source>
        <dbReference type="ARBA" id="ARBA00023049"/>
    </source>
</evidence>
<dbReference type="Pfam" id="PF09768">
    <property type="entry name" value="Peptidase_M76"/>
    <property type="match status" value="1"/>
</dbReference>
<keyword evidence="8" id="KW-0999">Mitochondrion inner membrane</keyword>
<evidence type="ECO:0000256" key="4">
    <source>
        <dbReference type="ARBA" id="ARBA00022670"/>
    </source>
</evidence>
<keyword evidence="7 8" id="KW-0482">Metalloprotease</keyword>
<evidence type="ECO:0000256" key="1">
    <source>
        <dbReference type="ARBA" id="ARBA00004137"/>
    </source>
</evidence>
<keyword evidence="8" id="KW-0496">Mitochondrion</keyword>
<dbReference type="PANTHER" id="PTHR21711">
    <property type="entry name" value="MITOCHONDRIAL INNER MEMBRANE PROTEASE"/>
    <property type="match status" value="1"/>
</dbReference>
<keyword evidence="8" id="KW-0472">Membrane</keyword>
<dbReference type="Proteomes" id="UP001648503">
    <property type="component" value="Unassembled WGS sequence"/>
</dbReference>
<dbReference type="EMBL" id="JAFCIX010000418">
    <property type="protein sequence ID" value="KAH6590995.1"/>
    <property type="molecule type" value="Genomic_DNA"/>
</dbReference>
<comment type="function">
    <text evidence="8">Has a dual role in the assembly of mitochondrial ATPase.</text>
</comment>
<keyword evidence="11" id="KW-1185">Reference proteome</keyword>
<evidence type="ECO:0000256" key="9">
    <source>
        <dbReference type="SAM" id="MobiDB-lite"/>
    </source>
</evidence>
<evidence type="ECO:0000256" key="5">
    <source>
        <dbReference type="ARBA" id="ARBA00022723"/>
    </source>
</evidence>
<keyword evidence="4 8" id="KW-0645">Protease</keyword>
<accession>A0ABQ8F2I6</accession>
<keyword evidence="6 8" id="KW-0378">Hydrolase</keyword>
<keyword evidence="5 8" id="KW-0479">Metal-binding</keyword>
<name>A0ABQ8F2I6_9FUNG</name>
<evidence type="ECO:0000256" key="6">
    <source>
        <dbReference type="ARBA" id="ARBA00022801"/>
    </source>
</evidence>
<dbReference type="PANTHER" id="PTHR21711:SF0">
    <property type="entry name" value="MITOCHONDRIAL INNER MEMBRANE PROTEASE ATP23 HOMOLOG"/>
    <property type="match status" value="1"/>
</dbReference>
<dbReference type="EC" id="3.4.24.-" evidence="8"/>
<evidence type="ECO:0000313" key="11">
    <source>
        <dbReference type="Proteomes" id="UP001648503"/>
    </source>
</evidence>
<feature type="region of interest" description="Disordered" evidence="9">
    <location>
        <begin position="1"/>
        <end position="26"/>
    </location>
</feature>
<evidence type="ECO:0000256" key="8">
    <source>
        <dbReference type="RuleBase" id="RU364057"/>
    </source>
</evidence>
<dbReference type="InterPro" id="IPR019165">
    <property type="entry name" value="Peptidase_M76_ATP23"/>
</dbReference>
<organism evidence="10 11">
    <name type="scientific">Batrachochytrium salamandrivorans</name>
    <dbReference type="NCBI Taxonomy" id="1357716"/>
    <lineage>
        <taxon>Eukaryota</taxon>
        <taxon>Fungi</taxon>
        <taxon>Fungi incertae sedis</taxon>
        <taxon>Chytridiomycota</taxon>
        <taxon>Chytridiomycota incertae sedis</taxon>
        <taxon>Chytridiomycetes</taxon>
        <taxon>Rhizophydiales</taxon>
        <taxon>Rhizophydiales incertae sedis</taxon>
        <taxon>Batrachochytrium</taxon>
    </lineage>
</organism>
<reference evidence="10 11" key="1">
    <citation type="submission" date="2021-02" db="EMBL/GenBank/DDBJ databases">
        <title>Variation within the Batrachochytrium salamandrivorans European outbreak.</title>
        <authorList>
            <person name="Kelly M."/>
            <person name="Pasmans F."/>
            <person name="Shea T.P."/>
            <person name="Munoz J.F."/>
            <person name="Carranza S."/>
            <person name="Cuomo C.A."/>
            <person name="Martel A."/>
        </authorList>
    </citation>
    <scope>NUCLEOTIDE SEQUENCE [LARGE SCALE GENOMIC DNA]</scope>
    <source>
        <strain evidence="10 11">AMFP18/2</strain>
    </source>
</reference>
<comment type="similarity">
    <text evidence="2 8">Belongs to the peptidase M76 family.</text>
</comment>
<comment type="subcellular location">
    <subcellularLocation>
        <location evidence="1 8">Mitochondrion inner membrane</location>
        <topology evidence="1 8">Peripheral membrane protein</topology>
        <orientation evidence="1 8">Intermembrane side</orientation>
    </subcellularLocation>
</comment>
<gene>
    <name evidence="10" type="ORF">BASA50_008995</name>
</gene>